<evidence type="ECO:0000256" key="2">
    <source>
        <dbReference type="ARBA" id="ARBA00022801"/>
    </source>
</evidence>
<dbReference type="InterPro" id="IPR006047">
    <property type="entry name" value="GH13_cat_dom"/>
</dbReference>
<evidence type="ECO:0000256" key="3">
    <source>
        <dbReference type="ARBA" id="ARBA00023295"/>
    </source>
</evidence>
<gene>
    <name evidence="5" type="ORF">HMPREF9238_01368</name>
</gene>
<comment type="caution">
    <text evidence="5">The sequence shown here is derived from an EMBL/GenBank/DDBJ whole genome shotgun (WGS) entry which is preliminary data.</text>
</comment>
<dbReference type="AlphaFoldDB" id="A0A9W5RFY8"/>
<dbReference type="SUPFAM" id="SSF51445">
    <property type="entry name" value="(Trans)glycosidases"/>
    <property type="match status" value="1"/>
</dbReference>
<dbReference type="InterPro" id="IPR017853">
    <property type="entry name" value="GH"/>
</dbReference>
<keyword evidence="6" id="KW-1185">Reference proteome</keyword>
<dbReference type="GO" id="GO:0004556">
    <property type="term" value="F:alpha-amylase activity"/>
    <property type="evidence" value="ECO:0007669"/>
    <property type="project" value="TreeGrafter"/>
</dbReference>
<dbReference type="Gene3D" id="3.20.20.80">
    <property type="entry name" value="Glycosidases"/>
    <property type="match status" value="1"/>
</dbReference>
<dbReference type="Gene3D" id="3.90.400.10">
    <property type="entry name" value="Oligo-1,6-glucosidase, Domain 2"/>
    <property type="match status" value="1"/>
</dbReference>
<proteinExistence type="inferred from homology"/>
<dbReference type="PANTHER" id="PTHR10357:SF179">
    <property type="entry name" value="NEUTRAL AND BASIC AMINO ACID TRANSPORT PROTEIN RBAT"/>
    <property type="match status" value="1"/>
</dbReference>
<protein>
    <recommendedName>
        <fullName evidence="4">Glycosyl hydrolase family 13 catalytic domain-containing protein</fullName>
    </recommendedName>
</protein>
<evidence type="ECO:0000256" key="1">
    <source>
        <dbReference type="ARBA" id="ARBA00008061"/>
    </source>
</evidence>
<dbReference type="InterPro" id="IPR045857">
    <property type="entry name" value="O16G_dom_2"/>
</dbReference>
<dbReference type="Proteomes" id="UP000014387">
    <property type="component" value="Unassembled WGS sequence"/>
</dbReference>
<accession>A0A9W5RFY8</accession>
<dbReference type="FunFam" id="3.20.20.80:FF:000064">
    <property type="entry name" value="Oligo-1,6-glucosidase"/>
    <property type="match status" value="1"/>
</dbReference>
<sequence length="553" mass="63462">MTNVQRSDWDQWWRTAVIYQVYPRSFSDSNNDGLGDVRGIINRLDYLKKLGVEAIWMSPHYPSPQADAGYDVADYFDVNPEYGTLEEFDELIDEAHKRDIKIIIDIVPNHSSDQIKLFQDALKAGPNSPERDMYMFRYSEGKRPNNWGSMFGGPAWTAVESLTNNEEDRNWWYLHLFAPEQPDFNWENPQVHEFFDSYLRFWCDRGVDGFRVDVAHGLVKEPGLPDDEVGPDRWAEEVQDFDQTGGPFWDRPGVHDIYREWRRVLDEYGRDRVLVAEAWLTPEREALYVREDEMSQQFNFNYLKANWDAKRVRAAINDPIAANAAVGAPVTWVMSNHDVVRATTRYGYDPQIDYDRGIGVDDPQPDRELGLARAKGMAVFTMGLPGSMYIYQGEELGLPEVTDLPDESRQDPTWLRTGHQVRGRDGCRVPIPWEADAPHFGFGTGDTWLPQPEYFREFAADIQENDPASTLNLYRRVLKLRRELELAKGEVQWVDVGDENVLVIRNKDVLLVLNMGSRPVKISNVTSVVASSCDVVIDQGEAVVPANCGVWLR</sequence>
<dbReference type="CDD" id="cd11332">
    <property type="entry name" value="AmyAc_OligoGlu_TS"/>
    <property type="match status" value="1"/>
</dbReference>
<dbReference type="GO" id="GO:0009313">
    <property type="term" value="P:oligosaccharide catabolic process"/>
    <property type="evidence" value="ECO:0007669"/>
    <property type="project" value="TreeGrafter"/>
</dbReference>
<feature type="domain" description="Glycosyl hydrolase family 13 catalytic" evidence="4">
    <location>
        <begin position="20"/>
        <end position="428"/>
    </location>
</feature>
<name>A0A9W5RFY8_9ACTO</name>
<reference evidence="5 6" key="1">
    <citation type="submission" date="2013-05" db="EMBL/GenBank/DDBJ databases">
        <title>The Genome Sequence of Actinomyces europaeus ACS-120-V-COL10B.</title>
        <authorList>
            <consortium name="The Broad Institute Genomics Platform"/>
            <person name="Earl A."/>
            <person name="Ward D."/>
            <person name="Feldgarden M."/>
            <person name="Gevers D."/>
            <person name="Saerens B."/>
            <person name="Vaneechoutte M."/>
            <person name="Walker B."/>
            <person name="Young S."/>
            <person name="Zeng Q."/>
            <person name="Gargeya S."/>
            <person name="Fitzgerald M."/>
            <person name="Haas B."/>
            <person name="Abouelleil A."/>
            <person name="Allen A.W."/>
            <person name="Alvarado L."/>
            <person name="Arachchi H.M."/>
            <person name="Berlin A.M."/>
            <person name="Chapman S.B."/>
            <person name="Gainer-Dewar J."/>
            <person name="Goldberg J."/>
            <person name="Griggs A."/>
            <person name="Gujja S."/>
            <person name="Hansen M."/>
            <person name="Howarth C."/>
            <person name="Imamovic A."/>
            <person name="Ireland A."/>
            <person name="Larimer J."/>
            <person name="McCowan C."/>
            <person name="Murphy C."/>
            <person name="Pearson M."/>
            <person name="Poon T.W."/>
            <person name="Priest M."/>
            <person name="Roberts A."/>
            <person name="Saif S."/>
            <person name="Shea T."/>
            <person name="Sisk P."/>
            <person name="Sykes S."/>
            <person name="Wortman J."/>
            <person name="Nusbaum C."/>
            <person name="Birren B."/>
        </authorList>
    </citation>
    <scope>NUCLEOTIDE SEQUENCE [LARGE SCALE GENOMIC DNA]</scope>
    <source>
        <strain evidence="5 6">ACS-120-V-Col10b</strain>
    </source>
</reference>
<dbReference type="RefSeq" id="WP_016444701.1">
    <property type="nucleotide sequence ID" value="NZ_KE150266.1"/>
</dbReference>
<comment type="similarity">
    <text evidence="1">Belongs to the glycosyl hydrolase 13 family.</text>
</comment>
<keyword evidence="3" id="KW-0326">Glycosidase</keyword>
<dbReference type="Pfam" id="PF00128">
    <property type="entry name" value="Alpha-amylase"/>
    <property type="match status" value="1"/>
</dbReference>
<evidence type="ECO:0000259" key="4">
    <source>
        <dbReference type="SMART" id="SM00642"/>
    </source>
</evidence>
<dbReference type="SMART" id="SM00642">
    <property type="entry name" value="Aamy"/>
    <property type="match status" value="1"/>
</dbReference>
<dbReference type="PANTHER" id="PTHR10357">
    <property type="entry name" value="ALPHA-AMYLASE FAMILY MEMBER"/>
    <property type="match status" value="1"/>
</dbReference>
<evidence type="ECO:0000313" key="6">
    <source>
        <dbReference type="Proteomes" id="UP000014387"/>
    </source>
</evidence>
<organism evidence="5 6">
    <name type="scientific">Gleimia europaea ACS-120-V-Col10b</name>
    <dbReference type="NCBI Taxonomy" id="883069"/>
    <lineage>
        <taxon>Bacteria</taxon>
        <taxon>Bacillati</taxon>
        <taxon>Actinomycetota</taxon>
        <taxon>Actinomycetes</taxon>
        <taxon>Actinomycetales</taxon>
        <taxon>Actinomycetaceae</taxon>
        <taxon>Gleimia</taxon>
    </lineage>
</organism>
<evidence type="ECO:0000313" key="5">
    <source>
        <dbReference type="EMBL" id="EPD31591.1"/>
    </source>
</evidence>
<dbReference type="OrthoDB" id="9043248at2"/>
<keyword evidence="2" id="KW-0378">Hydrolase</keyword>
<dbReference type="EMBL" id="AGWN01000001">
    <property type="protein sequence ID" value="EPD31591.1"/>
    <property type="molecule type" value="Genomic_DNA"/>
</dbReference>